<comment type="subcellular location">
    <subcellularLocation>
        <location evidence="1">Membrane</location>
    </subcellularLocation>
</comment>
<keyword evidence="3 5" id="KW-1133">Transmembrane helix</keyword>
<accession>A0ABV7FM38</accession>
<feature type="transmembrane region" description="Helical" evidence="5">
    <location>
        <begin position="32"/>
        <end position="50"/>
    </location>
</feature>
<dbReference type="Proteomes" id="UP001595478">
    <property type="component" value="Unassembled WGS sequence"/>
</dbReference>
<evidence type="ECO:0000313" key="7">
    <source>
        <dbReference type="EMBL" id="MFC3121379.1"/>
    </source>
</evidence>
<keyword evidence="4 5" id="KW-0472">Membrane</keyword>
<keyword evidence="8" id="KW-1185">Reference proteome</keyword>
<reference evidence="8" key="1">
    <citation type="journal article" date="2019" name="Int. J. Syst. Evol. Microbiol.">
        <title>The Global Catalogue of Microorganisms (GCM) 10K type strain sequencing project: providing services to taxonomists for standard genome sequencing and annotation.</title>
        <authorList>
            <consortium name="The Broad Institute Genomics Platform"/>
            <consortium name="The Broad Institute Genome Sequencing Center for Infectious Disease"/>
            <person name="Wu L."/>
            <person name="Ma J."/>
        </authorList>
    </citation>
    <scope>NUCLEOTIDE SEQUENCE [LARGE SCALE GENOMIC DNA]</scope>
    <source>
        <strain evidence="8">KCTC 52473</strain>
    </source>
</reference>
<dbReference type="InterPro" id="IPR006694">
    <property type="entry name" value="Fatty_acid_hydroxylase"/>
</dbReference>
<organism evidence="7 8">
    <name type="scientific">Agaribacter flavus</name>
    <dbReference type="NCBI Taxonomy" id="1902781"/>
    <lineage>
        <taxon>Bacteria</taxon>
        <taxon>Pseudomonadati</taxon>
        <taxon>Pseudomonadota</taxon>
        <taxon>Gammaproteobacteria</taxon>
        <taxon>Alteromonadales</taxon>
        <taxon>Alteromonadaceae</taxon>
        <taxon>Agaribacter</taxon>
    </lineage>
</organism>
<dbReference type="EC" id="1.-.-.-" evidence="7"/>
<dbReference type="InterPro" id="IPR050307">
    <property type="entry name" value="Sterol_Desaturase_Related"/>
</dbReference>
<protein>
    <submittedName>
        <fullName evidence="7">Sterol desaturase family protein</fullName>
        <ecNumber evidence="7">1.-.-.-</ecNumber>
    </submittedName>
</protein>
<evidence type="ECO:0000259" key="6">
    <source>
        <dbReference type="Pfam" id="PF04116"/>
    </source>
</evidence>
<sequence>MSSTQIFFDTAVGTAMWIGRNITFEVPWSQNYFWGLTLLSLVVWLLEITFPWRKHQRRFRHDFWLDAFYMYFNFFIFSIVISGVYAVLAFKFSQANIDMQSLTLIDIQDWPLAIQLLVFFVLLDFLQWLTHLSLHRINLLWRFHQVHHSIKEMGFAGHLRYHWMENVLYKPLKTLGIMLLGGFEPEQAFIVHFFTIAIGHLNHANIKLSYGPFKYLLNNSIMHLYHHAYDLPKNRQYGMNFGLTLSIWDYIFGTAYVPEDSGDLKIGYKGDEKMPTSFAKQLIHGFYSK</sequence>
<evidence type="ECO:0000256" key="4">
    <source>
        <dbReference type="ARBA" id="ARBA00023136"/>
    </source>
</evidence>
<dbReference type="GO" id="GO:0016491">
    <property type="term" value="F:oxidoreductase activity"/>
    <property type="evidence" value="ECO:0007669"/>
    <property type="project" value="UniProtKB-KW"/>
</dbReference>
<dbReference type="EMBL" id="JBHRSW010000010">
    <property type="protein sequence ID" value="MFC3121379.1"/>
    <property type="molecule type" value="Genomic_DNA"/>
</dbReference>
<feature type="transmembrane region" description="Helical" evidence="5">
    <location>
        <begin position="110"/>
        <end position="129"/>
    </location>
</feature>
<comment type="caution">
    <text evidence="7">The sequence shown here is derived from an EMBL/GenBank/DDBJ whole genome shotgun (WGS) entry which is preliminary data.</text>
</comment>
<keyword evidence="7" id="KW-0560">Oxidoreductase</keyword>
<keyword evidence="2 5" id="KW-0812">Transmembrane</keyword>
<gene>
    <name evidence="7" type="ORF">ACFOHL_07080</name>
</gene>
<dbReference type="PANTHER" id="PTHR11863">
    <property type="entry name" value="STEROL DESATURASE"/>
    <property type="match status" value="1"/>
</dbReference>
<dbReference type="RefSeq" id="WP_376919518.1">
    <property type="nucleotide sequence ID" value="NZ_JBHRSW010000010.1"/>
</dbReference>
<evidence type="ECO:0000256" key="3">
    <source>
        <dbReference type="ARBA" id="ARBA00022989"/>
    </source>
</evidence>
<evidence type="ECO:0000256" key="1">
    <source>
        <dbReference type="ARBA" id="ARBA00004370"/>
    </source>
</evidence>
<name>A0ABV7FM38_9ALTE</name>
<proteinExistence type="predicted"/>
<feature type="transmembrane region" description="Helical" evidence="5">
    <location>
        <begin position="71"/>
        <end position="90"/>
    </location>
</feature>
<evidence type="ECO:0000256" key="5">
    <source>
        <dbReference type="SAM" id="Phobius"/>
    </source>
</evidence>
<evidence type="ECO:0000313" key="8">
    <source>
        <dbReference type="Proteomes" id="UP001595478"/>
    </source>
</evidence>
<feature type="domain" description="Fatty acid hydroxylase" evidence="6">
    <location>
        <begin position="117"/>
        <end position="254"/>
    </location>
</feature>
<evidence type="ECO:0000256" key="2">
    <source>
        <dbReference type="ARBA" id="ARBA00022692"/>
    </source>
</evidence>
<dbReference type="Pfam" id="PF04116">
    <property type="entry name" value="FA_hydroxylase"/>
    <property type="match status" value="1"/>
</dbReference>